<reference evidence="5 6" key="1">
    <citation type="journal article" date="2014" name="Front. Microbiol.">
        <title>Population and genomic analysis of the genus Halorubrum.</title>
        <authorList>
            <person name="Fullmer M.S."/>
            <person name="Soucy S.M."/>
            <person name="Swithers K.S."/>
            <person name="Makkay A.M."/>
            <person name="Wheeler R."/>
            <person name="Ventosa A."/>
            <person name="Gogarten J.P."/>
            <person name="Papke R.T."/>
        </authorList>
    </citation>
    <scope>NUCLEOTIDE SEQUENCE [LARGE SCALE GENOMIC DNA]</scope>
    <source>
        <strain evidence="5 6">Cb34</strain>
    </source>
</reference>
<evidence type="ECO:0000259" key="4">
    <source>
        <dbReference type="SMART" id="SM00382"/>
    </source>
</evidence>
<gene>
    <name evidence="5" type="ORF">DJ70_08275</name>
</gene>
<evidence type="ECO:0000256" key="1">
    <source>
        <dbReference type="ARBA" id="ARBA00022741"/>
    </source>
</evidence>
<dbReference type="Pfam" id="PF17863">
    <property type="entry name" value="AAA_lid_2"/>
    <property type="match status" value="1"/>
</dbReference>
<protein>
    <submittedName>
        <fullName evidence="5">Magnesium chelatase</fullName>
    </submittedName>
</protein>
<sequence length="363" mass="39159">MSSPETVYDAIREATSDVVVGNDDVLEGLTVALLTDGHVLLEGVPGVAKTTIANAFARALGLSYGRVQMTPDMVPADVSGTNVYQQATGEFQLRKGPVFSNLVVADEINRATPKTQSALLEAMEESTVTIENQTLELPRPFMVVATQNPIEMEGVFELPEAQRDRFQLKYTVDVPSRPDEREVLDRFDNAPSLDAEDVPQVVEREEVLAASEAVSDVFVADPVKEYILDIVSGTRDSPALRYGGSPRATLAFLRGSKARAAIRGRSYVIPDDVKALAEPVLVHRVIRTTDAELAERSVTDVIAEVVDGIAPPGADVSFTETESVEATGERDTGETTDGTEPDPKPLTDGAEPETDRSDSETIE</sequence>
<evidence type="ECO:0000313" key="5">
    <source>
        <dbReference type="EMBL" id="OYR56618.1"/>
    </source>
</evidence>
<dbReference type="PANTHER" id="PTHR42759">
    <property type="entry name" value="MOXR FAMILY PROTEIN"/>
    <property type="match status" value="1"/>
</dbReference>
<keyword evidence="1" id="KW-0547">Nucleotide-binding</keyword>
<name>A0A256IJ67_9EURY</name>
<dbReference type="GO" id="GO:0005524">
    <property type="term" value="F:ATP binding"/>
    <property type="evidence" value="ECO:0007669"/>
    <property type="project" value="UniProtKB-KW"/>
</dbReference>
<evidence type="ECO:0000313" key="6">
    <source>
        <dbReference type="Proteomes" id="UP000216308"/>
    </source>
</evidence>
<feature type="compositionally biased region" description="Basic and acidic residues" evidence="3">
    <location>
        <begin position="353"/>
        <end position="363"/>
    </location>
</feature>
<dbReference type="InterPro" id="IPR027417">
    <property type="entry name" value="P-loop_NTPase"/>
</dbReference>
<dbReference type="FunFam" id="3.40.50.300:FF:000640">
    <property type="entry name" value="MoxR family ATPase"/>
    <property type="match status" value="1"/>
</dbReference>
<dbReference type="InterPro" id="IPR050764">
    <property type="entry name" value="CbbQ/NirQ/NorQ/GpvN"/>
</dbReference>
<keyword evidence="2" id="KW-0067">ATP-binding</keyword>
<dbReference type="InterPro" id="IPR041628">
    <property type="entry name" value="ChlI/MoxR_AAA_lid"/>
</dbReference>
<keyword evidence="6" id="KW-1185">Reference proteome</keyword>
<dbReference type="PIRSF" id="PIRSF002849">
    <property type="entry name" value="AAA_ATPase_chaperone_MoxR_prd"/>
    <property type="match status" value="1"/>
</dbReference>
<proteinExistence type="predicted"/>
<dbReference type="OrthoDB" id="24581at2157"/>
<feature type="domain" description="AAA+ ATPase" evidence="4">
    <location>
        <begin position="35"/>
        <end position="176"/>
    </location>
</feature>
<dbReference type="AlphaFoldDB" id="A0A256IJ67"/>
<feature type="region of interest" description="Disordered" evidence="3">
    <location>
        <begin position="312"/>
        <end position="363"/>
    </location>
</feature>
<evidence type="ECO:0000256" key="2">
    <source>
        <dbReference type="ARBA" id="ARBA00022840"/>
    </source>
</evidence>
<dbReference type="EMBL" id="NHPJ01000082">
    <property type="protein sequence ID" value="OYR56618.1"/>
    <property type="molecule type" value="Genomic_DNA"/>
</dbReference>
<dbReference type="SMART" id="SM00382">
    <property type="entry name" value="AAA"/>
    <property type="match status" value="1"/>
</dbReference>
<dbReference type="RefSeq" id="WP_094531872.1">
    <property type="nucleotide sequence ID" value="NZ_NHPJ01000082.1"/>
</dbReference>
<dbReference type="CDD" id="cd00009">
    <property type="entry name" value="AAA"/>
    <property type="match status" value="1"/>
</dbReference>
<dbReference type="Proteomes" id="UP000216308">
    <property type="component" value="Unassembled WGS sequence"/>
</dbReference>
<dbReference type="InterPro" id="IPR011703">
    <property type="entry name" value="ATPase_AAA-3"/>
</dbReference>
<evidence type="ECO:0000256" key="3">
    <source>
        <dbReference type="SAM" id="MobiDB-lite"/>
    </source>
</evidence>
<dbReference type="GO" id="GO:0016887">
    <property type="term" value="F:ATP hydrolysis activity"/>
    <property type="evidence" value="ECO:0007669"/>
    <property type="project" value="InterPro"/>
</dbReference>
<dbReference type="Pfam" id="PF07726">
    <property type="entry name" value="AAA_3"/>
    <property type="match status" value="1"/>
</dbReference>
<dbReference type="Gene3D" id="1.10.8.80">
    <property type="entry name" value="Magnesium chelatase subunit I, C-Terminal domain"/>
    <property type="match status" value="1"/>
</dbReference>
<accession>A0A256IJ67</accession>
<comment type="caution">
    <text evidence="5">The sequence shown here is derived from an EMBL/GenBank/DDBJ whole genome shotgun (WGS) entry which is preliminary data.</text>
</comment>
<dbReference type="PANTHER" id="PTHR42759:SF1">
    <property type="entry name" value="MAGNESIUM-CHELATASE SUBUNIT CHLD"/>
    <property type="match status" value="1"/>
</dbReference>
<organism evidence="5 6">
    <name type="scientific">Halorubrum halodurans</name>
    <dbReference type="NCBI Taxonomy" id="1383851"/>
    <lineage>
        <taxon>Archaea</taxon>
        <taxon>Methanobacteriati</taxon>
        <taxon>Methanobacteriota</taxon>
        <taxon>Stenosarchaea group</taxon>
        <taxon>Halobacteria</taxon>
        <taxon>Halobacteriales</taxon>
        <taxon>Haloferacaceae</taxon>
        <taxon>Halorubrum</taxon>
    </lineage>
</organism>
<dbReference type="SUPFAM" id="SSF52540">
    <property type="entry name" value="P-loop containing nucleoside triphosphate hydrolases"/>
    <property type="match status" value="1"/>
</dbReference>
<dbReference type="InterPro" id="IPR003593">
    <property type="entry name" value="AAA+_ATPase"/>
</dbReference>
<dbReference type="Gene3D" id="3.40.50.300">
    <property type="entry name" value="P-loop containing nucleotide triphosphate hydrolases"/>
    <property type="match status" value="1"/>
</dbReference>